<dbReference type="PANTHER" id="PTHR43280">
    <property type="entry name" value="ARAC-FAMILY TRANSCRIPTIONAL REGULATOR"/>
    <property type="match status" value="1"/>
</dbReference>
<dbReference type="AlphaFoldDB" id="A0A1T4KGR3"/>
<keyword evidence="6" id="KW-1185">Reference proteome</keyword>
<organism evidence="5 6">
    <name type="scientific">Globicatella sulfidifaciens DSM 15739</name>
    <dbReference type="NCBI Taxonomy" id="1121925"/>
    <lineage>
        <taxon>Bacteria</taxon>
        <taxon>Bacillati</taxon>
        <taxon>Bacillota</taxon>
        <taxon>Bacilli</taxon>
        <taxon>Lactobacillales</taxon>
        <taxon>Aerococcaceae</taxon>
        <taxon>Globicatella</taxon>
    </lineage>
</organism>
<dbReference type="InterPro" id="IPR009057">
    <property type="entry name" value="Homeodomain-like_sf"/>
</dbReference>
<evidence type="ECO:0000256" key="2">
    <source>
        <dbReference type="ARBA" id="ARBA00023125"/>
    </source>
</evidence>
<sequence>MYYQIIELITFLETINPQMTSNKLKIIGLLYNLLAEINLELIAPSTFIRFTLPEVPQLAQNIRHYLKTNYHLPITIEEVGLQFGISRNYLFQICKKYFNLSPKQIFLESRMAQAGRLLRSSQLKISEISEQVGYRDTFQFSKMFKNYFGHSPSQYRILSDETIDDSVLILPIPYHEKSLLNTKKPNVEIWL</sequence>
<dbReference type="InterPro" id="IPR020449">
    <property type="entry name" value="Tscrpt_reg_AraC-type_HTH"/>
</dbReference>
<protein>
    <submittedName>
        <fullName evidence="5">AraC-type DNA-binding protein</fullName>
    </submittedName>
</protein>
<proteinExistence type="predicted"/>
<dbReference type="SUPFAM" id="SSF46689">
    <property type="entry name" value="Homeodomain-like"/>
    <property type="match status" value="2"/>
</dbReference>
<dbReference type="OrthoDB" id="9813413at2"/>
<dbReference type="PANTHER" id="PTHR43280:SF30">
    <property type="entry name" value="MMSAB OPERON REGULATORY PROTEIN"/>
    <property type="match status" value="1"/>
</dbReference>
<dbReference type="Proteomes" id="UP000189941">
    <property type="component" value="Unassembled WGS sequence"/>
</dbReference>
<dbReference type="EMBL" id="FUWO01000004">
    <property type="protein sequence ID" value="SJZ41543.1"/>
    <property type="molecule type" value="Genomic_DNA"/>
</dbReference>
<dbReference type="Pfam" id="PF12833">
    <property type="entry name" value="HTH_18"/>
    <property type="match status" value="1"/>
</dbReference>
<dbReference type="GO" id="GO:0003700">
    <property type="term" value="F:DNA-binding transcription factor activity"/>
    <property type="evidence" value="ECO:0007669"/>
    <property type="project" value="InterPro"/>
</dbReference>
<reference evidence="6" key="1">
    <citation type="submission" date="2017-02" db="EMBL/GenBank/DDBJ databases">
        <authorList>
            <person name="Varghese N."/>
            <person name="Submissions S."/>
        </authorList>
    </citation>
    <scope>NUCLEOTIDE SEQUENCE [LARGE SCALE GENOMIC DNA]</scope>
    <source>
        <strain evidence="6">DSM 15739</strain>
    </source>
</reference>
<dbReference type="GO" id="GO:0043565">
    <property type="term" value="F:sequence-specific DNA binding"/>
    <property type="evidence" value="ECO:0007669"/>
    <property type="project" value="InterPro"/>
</dbReference>
<gene>
    <name evidence="5" type="ORF">SAMN02746011_00745</name>
</gene>
<dbReference type="PROSITE" id="PS01124">
    <property type="entry name" value="HTH_ARAC_FAMILY_2"/>
    <property type="match status" value="1"/>
</dbReference>
<feature type="domain" description="HTH araC/xylS-type" evidence="4">
    <location>
        <begin position="60"/>
        <end position="158"/>
    </location>
</feature>
<dbReference type="InterPro" id="IPR018060">
    <property type="entry name" value="HTH_AraC"/>
</dbReference>
<accession>A0A1T4KGR3</accession>
<keyword evidence="3" id="KW-0804">Transcription</keyword>
<name>A0A1T4KGR3_9LACT</name>
<evidence type="ECO:0000256" key="1">
    <source>
        <dbReference type="ARBA" id="ARBA00023015"/>
    </source>
</evidence>
<evidence type="ECO:0000259" key="4">
    <source>
        <dbReference type="PROSITE" id="PS01124"/>
    </source>
</evidence>
<dbReference type="STRING" id="1121925.SAMN02746011_00745"/>
<dbReference type="Gene3D" id="1.10.10.60">
    <property type="entry name" value="Homeodomain-like"/>
    <property type="match status" value="2"/>
</dbReference>
<evidence type="ECO:0000313" key="5">
    <source>
        <dbReference type="EMBL" id="SJZ41543.1"/>
    </source>
</evidence>
<evidence type="ECO:0000313" key="6">
    <source>
        <dbReference type="Proteomes" id="UP000189941"/>
    </source>
</evidence>
<keyword evidence="1" id="KW-0805">Transcription regulation</keyword>
<dbReference type="PRINTS" id="PR00032">
    <property type="entry name" value="HTHARAC"/>
</dbReference>
<evidence type="ECO:0000256" key="3">
    <source>
        <dbReference type="ARBA" id="ARBA00023163"/>
    </source>
</evidence>
<dbReference type="SMART" id="SM00342">
    <property type="entry name" value="HTH_ARAC"/>
    <property type="match status" value="1"/>
</dbReference>
<dbReference type="RefSeq" id="WP_078755535.1">
    <property type="nucleotide sequence ID" value="NZ_FUWO01000004.1"/>
</dbReference>
<keyword evidence="2 5" id="KW-0238">DNA-binding</keyword>